<gene>
    <name evidence="2" type="ORF">CALMAC_LOCUS4897</name>
</gene>
<protein>
    <submittedName>
        <fullName evidence="2">Uncharacterized protein</fullName>
    </submittedName>
</protein>
<dbReference type="OrthoDB" id="10061535at2759"/>
<feature type="region of interest" description="Disordered" evidence="1">
    <location>
        <begin position="76"/>
        <end position="96"/>
    </location>
</feature>
<evidence type="ECO:0000313" key="3">
    <source>
        <dbReference type="Proteomes" id="UP000410492"/>
    </source>
</evidence>
<dbReference type="EMBL" id="CAACVG010006668">
    <property type="protein sequence ID" value="VEN40890.1"/>
    <property type="molecule type" value="Genomic_DNA"/>
</dbReference>
<evidence type="ECO:0000256" key="1">
    <source>
        <dbReference type="SAM" id="MobiDB-lite"/>
    </source>
</evidence>
<proteinExistence type="predicted"/>
<dbReference type="Proteomes" id="UP000410492">
    <property type="component" value="Unassembled WGS sequence"/>
</dbReference>
<organism evidence="2 3">
    <name type="scientific">Callosobruchus maculatus</name>
    <name type="common">Southern cowpea weevil</name>
    <name type="synonym">Pulse bruchid</name>
    <dbReference type="NCBI Taxonomy" id="64391"/>
    <lineage>
        <taxon>Eukaryota</taxon>
        <taxon>Metazoa</taxon>
        <taxon>Ecdysozoa</taxon>
        <taxon>Arthropoda</taxon>
        <taxon>Hexapoda</taxon>
        <taxon>Insecta</taxon>
        <taxon>Pterygota</taxon>
        <taxon>Neoptera</taxon>
        <taxon>Endopterygota</taxon>
        <taxon>Coleoptera</taxon>
        <taxon>Polyphaga</taxon>
        <taxon>Cucujiformia</taxon>
        <taxon>Chrysomeloidea</taxon>
        <taxon>Chrysomelidae</taxon>
        <taxon>Bruchinae</taxon>
        <taxon>Bruchini</taxon>
        <taxon>Callosobruchus</taxon>
    </lineage>
</organism>
<sequence>MLAKINDWKVLEWLGCNFATTKTVYITITECNNGQNNKHLLTKLFIMWFQYERRPLGSRFPIRQTPFFSPVCTMSTSHHGDTSYGTVKVLSPPSQR</sequence>
<accession>A0A653BZG8</accession>
<reference evidence="2 3" key="1">
    <citation type="submission" date="2019-01" db="EMBL/GenBank/DDBJ databases">
        <authorList>
            <person name="Sayadi A."/>
        </authorList>
    </citation>
    <scope>NUCLEOTIDE SEQUENCE [LARGE SCALE GENOMIC DNA]</scope>
</reference>
<evidence type="ECO:0000313" key="2">
    <source>
        <dbReference type="EMBL" id="VEN40890.1"/>
    </source>
</evidence>
<dbReference type="AlphaFoldDB" id="A0A653BZG8"/>
<keyword evidence="3" id="KW-1185">Reference proteome</keyword>
<name>A0A653BZG8_CALMS</name>